<dbReference type="Gene3D" id="2.70.70.10">
    <property type="entry name" value="Glucose Permease (Domain IIA)"/>
    <property type="match status" value="1"/>
</dbReference>
<dbReference type="PANTHER" id="PTHR21666:SF270">
    <property type="entry name" value="MUREIN HYDROLASE ACTIVATOR ENVC"/>
    <property type="match status" value="1"/>
</dbReference>
<keyword evidence="1 3" id="KW-0732">Signal</keyword>
<dbReference type="GO" id="GO:0004222">
    <property type="term" value="F:metalloendopeptidase activity"/>
    <property type="evidence" value="ECO:0007669"/>
    <property type="project" value="TreeGrafter"/>
</dbReference>
<proteinExistence type="predicted"/>
<dbReference type="EMBL" id="WUUQ01000001">
    <property type="protein sequence ID" value="MXQ72790.1"/>
    <property type="molecule type" value="Genomic_DNA"/>
</dbReference>
<organism evidence="6 7">
    <name type="scientific">Copranaerobaculum intestinale</name>
    <dbReference type="NCBI Taxonomy" id="2692629"/>
    <lineage>
        <taxon>Bacteria</taxon>
        <taxon>Bacillati</taxon>
        <taxon>Bacillota</taxon>
        <taxon>Erysipelotrichia</taxon>
        <taxon>Erysipelotrichales</taxon>
        <taxon>Erysipelotrichaceae</taxon>
        <taxon>Copranaerobaculum</taxon>
    </lineage>
</organism>
<feature type="coiled-coil region" evidence="2">
    <location>
        <begin position="62"/>
        <end position="103"/>
    </location>
</feature>
<dbReference type="SUPFAM" id="SSF51261">
    <property type="entry name" value="Duplicated hybrid motif"/>
    <property type="match status" value="1"/>
</dbReference>
<keyword evidence="2" id="KW-0175">Coiled coil</keyword>
<dbReference type="InterPro" id="IPR050570">
    <property type="entry name" value="Cell_wall_metabolism_enzyme"/>
</dbReference>
<dbReference type="PANTHER" id="PTHR21666">
    <property type="entry name" value="PEPTIDASE-RELATED"/>
    <property type="match status" value="1"/>
</dbReference>
<feature type="coiled-coil region" evidence="2">
    <location>
        <begin position="179"/>
        <end position="255"/>
    </location>
</feature>
<evidence type="ECO:0000256" key="2">
    <source>
        <dbReference type="SAM" id="Coils"/>
    </source>
</evidence>
<keyword evidence="7" id="KW-1185">Reference proteome</keyword>
<feature type="signal peptide" evidence="3">
    <location>
        <begin position="1"/>
        <end position="24"/>
    </location>
</feature>
<dbReference type="AlphaFoldDB" id="A0A6N8U4A1"/>
<protein>
    <submittedName>
        <fullName evidence="6">Peptidoglycan DD-metalloendopeptidase family protein</fullName>
    </submittedName>
</protein>
<dbReference type="InterPro" id="IPR057309">
    <property type="entry name" value="PcsB_CC"/>
</dbReference>
<evidence type="ECO:0000313" key="6">
    <source>
        <dbReference type="EMBL" id="MXQ72790.1"/>
    </source>
</evidence>
<reference evidence="6 7" key="2">
    <citation type="submission" date="2020-01" db="EMBL/GenBank/DDBJ databases">
        <title>Clostridiaceae sp. nov. isolated from the gut of human by culturomics.</title>
        <authorList>
            <person name="Chang Y."/>
        </authorList>
    </citation>
    <scope>NUCLEOTIDE SEQUENCE [LARGE SCALE GENOMIC DNA]</scope>
    <source>
        <strain evidence="6 7">DONG20-135</strain>
    </source>
</reference>
<evidence type="ECO:0000313" key="7">
    <source>
        <dbReference type="Proteomes" id="UP000434036"/>
    </source>
</evidence>
<sequence>MKRKLLVGIAAACMILPLSSNIEANEFSGNEDYWQNKCSVPQQTQAEANQCLRFRDYLAQKQNELQNSLAGLDKELANAKGNAKDLAALVNKYSKEIDKLDSDIALKESALNTIRNSIAELDGKIIKIKANIDLRDESIKKRMISEQPMLGSNMYIDFIMGAKDLVDLMRIMDGIQEITKNDQDQIESLKKDKEELDLAKGEQKRLEAEAQTAKDDLEEQKAVQVTMRTKTEAALAEYQKLQASIEEKMRNAKVNISDLQSGMNNINIGTGGDTSGGEDPNGFTRPVPGSYITERPFYYSGGGPHLGVDYAVSYGTNIVAPSNSLVMYANNPISKDNGYNLGSMVGHPAGAGNSISLLTQVNGTTYAISFFHLRQANFYAKGKSSVARGEIIAQAGSSGNSTGPHCHIEVIYLGNMSLVEAAGRFNRTADFAYGAGWGYTGAASACENGRRVPCRERPENLFP</sequence>
<dbReference type="RefSeq" id="WP_160624270.1">
    <property type="nucleotide sequence ID" value="NZ_WUUQ01000001.1"/>
</dbReference>
<feature type="domain" description="Peptidoglycan hydrolase PcsB coiled-coil" evidence="5">
    <location>
        <begin position="126"/>
        <end position="196"/>
    </location>
</feature>
<feature type="chain" id="PRO_5027021665" evidence="3">
    <location>
        <begin position="25"/>
        <end position="463"/>
    </location>
</feature>
<evidence type="ECO:0000256" key="3">
    <source>
        <dbReference type="SAM" id="SignalP"/>
    </source>
</evidence>
<accession>A0A6N8U4A1</accession>
<evidence type="ECO:0000259" key="4">
    <source>
        <dbReference type="Pfam" id="PF01551"/>
    </source>
</evidence>
<evidence type="ECO:0000256" key="1">
    <source>
        <dbReference type="ARBA" id="ARBA00022729"/>
    </source>
</evidence>
<dbReference type="InterPro" id="IPR016047">
    <property type="entry name" value="M23ase_b-sheet_dom"/>
</dbReference>
<dbReference type="InterPro" id="IPR011055">
    <property type="entry name" value="Dup_hybrid_motif"/>
</dbReference>
<evidence type="ECO:0000259" key="5">
    <source>
        <dbReference type="Pfam" id="PF24568"/>
    </source>
</evidence>
<dbReference type="Proteomes" id="UP000434036">
    <property type="component" value="Unassembled WGS sequence"/>
</dbReference>
<dbReference type="Gene3D" id="6.10.250.3150">
    <property type="match status" value="1"/>
</dbReference>
<dbReference type="CDD" id="cd12797">
    <property type="entry name" value="M23_peptidase"/>
    <property type="match status" value="1"/>
</dbReference>
<dbReference type="Pfam" id="PF01551">
    <property type="entry name" value="Peptidase_M23"/>
    <property type="match status" value="1"/>
</dbReference>
<gene>
    <name evidence="6" type="ORF">GSF08_02365</name>
</gene>
<reference evidence="6 7" key="1">
    <citation type="submission" date="2019-12" db="EMBL/GenBank/DDBJ databases">
        <authorList>
            <person name="Yang R."/>
        </authorList>
    </citation>
    <scope>NUCLEOTIDE SEQUENCE [LARGE SCALE GENOMIC DNA]</scope>
    <source>
        <strain evidence="6 7">DONG20-135</strain>
    </source>
</reference>
<name>A0A6N8U4A1_9FIRM</name>
<dbReference type="Pfam" id="PF24568">
    <property type="entry name" value="CC_PcsB"/>
    <property type="match status" value="1"/>
</dbReference>
<feature type="domain" description="M23ase beta-sheet core" evidence="4">
    <location>
        <begin position="304"/>
        <end position="413"/>
    </location>
</feature>
<comment type="caution">
    <text evidence="6">The sequence shown here is derived from an EMBL/GenBank/DDBJ whole genome shotgun (WGS) entry which is preliminary data.</text>
</comment>